<feature type="compositionally biased region" description="Polar residues" evidence="3">
    <location>
        <begin position="187"/>
        <end position="197"/>
    </location>
</feature>
<feature type="domain" description="K Homology" evidence="4">
    <location>
        <begin position="929"/>
        <end position="1014"/>
    </location>
</feature>
<dbReference type="CDD" id="cd22448">
    <property type="entry name" value="KH-I_ScSCP160_rpt3"/>
    <property type="match status" value="1"/>
</dbReference>
<dbReference type="CDD" id="cd00105">
    <property type="entry name" value="KH-I"/>
    <property type="match status" value="2"/>
</dbReference>
<evidence type="ECO:0000313" key="6">
    <source>
        <dbReference type="Proteomes" id="UP001175228"/>
    </source>
</evidence>
<dbReference type="GO" id="GO:0003723">
    <property type="term" value="F:RNA binding"/>
    <property type="evidence" value="ECO:0007669"/>
    <property type="project" value="UniProtKB-UniRule"/>
</dbReference>
<dbReference type="SMART" id="SM00322">
    <property type="entry name" value="KH"/>
    <property type="match status" value="8"/>
</dbReference>
<evidence type="ECO:0000256" key="1">
    <source>
        <dbReference type="ARBA" id="ARBA00022737"/>
    </source>
</evidence>
<dbReference type="Proteomes" id="UP001175228">
    <property type="component" value="Unassembled WGS sequence"/>
</dbReference>
<feature type="region of interest" description="Disordered" evidence="3">
    <location>
        <begin position="1"/>
        <end position="49"/>
    </location>
</feature>
<feature type="domain" description="K Homology" evidence="4">
    <location>
        <begin position="848"/>
        <end position="925"/>
    </location>
</feature>
<dbReference type="PROSITE" id="PS50084">
    <property type="entry name" value="KH_TYPE_1"/>
    <property type="match status" value="7"/>
</dbReference>
<feature type="compositionally biased region" description="Basic residues" evidence="3">
    <location>
        <begin position="653"/>
        <end position="664"/>
    </location>
</feature>
<accession>A0AA39QKT9</accession>
<feature type="domain" description="K Homology" evidence="4">
    <location>
        <begin position="134"/>
        <end position="230"/>
    </location>
</feature>
<dbReference type="PANTHER" id="PTHR10288">
    <property type="entry name" value="KH DOMAIN CONTAINING RNA BINDING PROTEIN"/>
    <property type="match status" value="1"/>
</dbReference>
<organism evidence="5 6">
    <name type="scientific">Armillaria luteobubalina</name>
    <dbReference type="NCBI Taxonomy" id="153913"/>
    <lineage>
        <taxon>Eukaryota</taxon>
        <taxon>Fungi</taxon>
        <taxon>Dikarya</taxon>
        <taxon>Basidiomycota</taxon>
        <taxon>Agaricomycotina</taxon>
        <taxon>Agaricomycetes</taxon>
        <taxon>Agaricomycetidae</taxon>
        <taxon>Agaricales</taxon>
        <taxon>Marasmiineae</taxon>
        <taxon>Physalacriaceae</taxon>
        <taxon>Armillaria</taxon>
    </lineage>
</organism>
<evidence type="ECO:0000259" key="4">
    <source>
        <dbReference type="SMART" id="SM00322"/>
    </source>
</evidence>
<protein>
    <recommendedName>
        <fullName evidence="4">K Homology domain-containing protein</fullName>
    </recommendedName>
</protein>
<dbReference type="CDD" id="cd22450">
    <property type="entry name" value="KH-I_ScSCP160_rpt5"/>
    <property type="match status" value="1"/>
</dbReference>
<feature type="region of interest" description="Disordered" evidence="3">
    <location>
        <begin position="642"/>
        <end position="670"/>
    </location>
</feature>
<gene>
    <name evidence="5" type="ORF">EDD18DRAFT_1126355</name>
</gene>
<feature type="domain" description="K Homology" evidence="4">
    <location>
        <begin position="774"/>
        <end position="844"/>
    </location>
</feature>
<dbReference type="InterPro" id="IPR036612">
    <property type="entry name" value="KH_dom_type_1_sf"/>
</dbReference>
<evidence type="ECO:0000256" key="3">
    <source>
        <dbReference type="SAM" id="MobiDB-lite"/>
    </source>
</evidence>
<evidence type="ECO:0000313" key="5">
    <source>
        <dbReference type="EMBL" id="KAK0504790.1"/>
    </source>
</evidence>
<sequence length="1213" mass="131722">MALSAADLQRKHELEGTPDPFPSLVESSVKPRTQAPVSQSAWGANAGPRIKPSVARQPVFTDTFTLAAIELTASGREQRPPTLGEVMKQVMTKYKVKLEASRNERTRQTTFHVKADTQKELDKAKRSLLALLSPVITRIIQAPASTIASIIGPKGATLKQIRDQTSVRVDIPRRDTLAIPNGGGHVNGNSLGKATPSQDDEEEELLVPVTLVGPQPLAYEAEALLKEIISSKTSKTTQRVRDIPANVLPFVTAQKAQFEAAAEGQEIRLTLNTVDREIAVNGDREAVGRVVETIRTSIDTFKAELRSLKLSLPKRQHRLLSGAAAQEVMMKSKCAVIVAKPDEPSDEITIWGYSKDLSSGVAAVMEQANSKYIHEFPFPGPIATSRQLLTYMTCISYPKTLMTANPDVSVFTPSLAAIDKAQSLTIDLVGDKSAVDAVVRQVSELIGKLIGATLEVNIDWLVHRIVMGKNAKKIKQFHDAMEQSSVLLVYDPLSPSASPSPDEKRKHLDDVSKELLKMAKDAADVKSEVVSVAKRWHDSVVGQGGTTLNAYVFEPLILTMILAPMLADPSGEDVIVVRGASADVDRAVKEILKIVEDAKNDEIVNSYSTEFDIEREFVGRIVGAQGAGVNKLRDQLGVKVDVSDDDEKDKEGSKKKKGTHHKSKVTITGRKENVEEAKKRILTQLERIADETSEVLKIPNQYHSSLIGQSGKYAIRLEEKYSVKITFPRQNAENGEAKTREQLKSDEVLVKGGKKGVAGAKGELLDALEFEKESNNILKFTVPTRSVARILGRGGVSINEIKDNTDAQIDVDKASDDSSVTNVTVRGTKKAVAAAKAAVLAIADQIAEECNATVVVESRFHRTLIGSGGQGLKDLVARCGGPSDPKVLAGLIRFPRQGEPSDEVRLRGEQKLVNKVKAELEKAVAALRDRVVLAIDIPAGQHRALIGRGGQNLNEMQNKHNVQIQFPGSRSYGQFGEPENASEFVDTNSGNLVKVSGSRAACEKAIEELKTLVKPTAPEGVTDTVDVPLKYHHVISQQGHFFRTLRTMGVQVDQSVQPQQSAVPTRPEPADADVASARIDADAEEETPSDVIWEVVPNYQNVEEGDSTWTLKARDQAALDKARQLITDAVNAAAQMTSVGFLTLSDRSMFPRIVGSKGSNVARLRNETGADITVSRENSTIVIMGSETDIVAAKDAILKMSSTPSGRSQRRHS</sequence>
<feature type="domain" description="K Homology" evidence="4">
    <location>
        <begin position="690"/>
        <end position="769"/>
    </location>
</feature>
<dbReference type="AlphaFoldDB" id="A0AA39QKT9"/>
<dbReference type="Pfam" id="PF00013">
    <property type="entry name" value="KH_1"/>
    <property type="match status" value="6"/>
</dbReference>
<dbReference type="SUPFAM" id="SSF54791">
    <property type="entry name" value="Eukaryotic type KH-domain (KH-domain type I)"/>
    <property type="match status" value="7"/>
</dbReference>
<feature type="domain" description="K Homology" evidence="4">
    <location>
        <begin position="1133"/>
        <end position="1202"/>
    </location>
</feature>
<dbReference type="EMBL" id="JAUEPU010000002">
    <property type="protein sequence ID" value="KAK0504790.1"/>
    <property type="molecule type" value="Genomic_DNA"/>
</dbReference>
<reference evidence="5" key="1">
    <citation type="submission" date="2023-06" db="EMBL/GenBank/DDBJ databases">
        <authorList>
            <consortium name="Lawrence Berkeley National Laboratory"/>
            <person name="Ahrendt S."/>
            <person name="Sahu N."/>
            <person name="Indic B."/>
            <person name="Wong-Bajracharya J."/>
            <person name="Merenyi Z."/>
            <person name="Ke H.-M."/>
            <person name="Monk M."/>
            <person name="Kocsube S."/>
            <person name="Drula E."/>
            <person name="Lipzen A."/>
            <person name="Balint B."/>
            <person name="Henrissat B."/>
            <person name="Andreopoulos B."/>
            <person name="Martin F.M."/>
            <person name="Harder C.B."/>
            <person name="Rigling D."/>
            <person name="Ford K.L."/>
            <person name="Foster G.D."/>
            <person name="Pangilinan J."/>
            <person name="Papanicolaou A."/>
            <person name="Barry K."/>
            <person name="LaButti K."/>
            <person name="Viragh M."/>
            <person name="Koriabine M."/>
            <person name="Yan M."/>
            <person name="Riley R."/>
            <person name="Champramary S."/>
            <person name="Plett K.L."/>
            <person name="Tsai I.J."/>
            <person name="Slot J."/>
            <person name="Sipos G."/>
            <person name="Plett J."/>
            <person name="Nagy L.G."/>
            <person name="Grigoriev I.V."/>
        </authorList>
    </citation>
    <scope>NUCLEOTIDE SEQUENCE</scope>
    <source>
        <strain evidence="5">HWK02</strain>
    </source>
</reference>
<feature type="region of interest" description="Disordered" evidence="3">
    <location>
        <begin position="175"/>
        <end position="202"/>
    </location>
</feature>
<dbReference type="InterPro" id="IPR004088">
    <property type="entry name" value="KH_dom_type_1"/>
</dbReference>
<keyword evidence="2" id="KW-0694">RNA-binding</keyword>
<evidence type="ECO:0000256" key="2">
    <source>
        <dbReference type="PROSITE-ProRule" id="PRU00117"/>
    </source>
</evidence>
<proteinExistence type="predicted"/>
<keyword evidence="6" id="KW-1185">Reference proteome</keyword>
<name>A0AA39QKT9_9AGAR</name>
<dbReference type="Gene3D" id="3.30.1370.10">
    <property type="entry name" value="K Homology domain, type 1"/>
    <property type="match status" value="8"/>
</dbReference>
<keyword evidence="1" id="KW-0677">Repeat</keyword>
<dbReference type="InterPro" id="IPR004087">
    <property type="entry name" value="KH_dom"/>
</dbReference>
<feature type="domain" description="K Homology" evidence="4">
    <location>
        <begin position="605"/>
        <end position="686"/>
    </location>
</feature>
<comment type="caution">
    <text evidence="5">The sequence shown here is derived from an EMBL/GenBank/DDBJ whole genome shotgun (WGS) entry which is preliminary data.</text>
</comment>
<feature type="domain" description="K Homology" evidence="4">
    <location>
        <begin position="524"/>
        <end position="596"/>
    </location>
</feature>